<protein>
    <submittedName>
        <fullName evidence="3">Uncharacterized protein</fullName>
    </submittedName>
</protein>
<comment type="caution">
    <text evidence="3">The sequence shown here is derived from an EMBL/GenBank/DDBJ whole genome shotgun (WGS) entry which is preliminary data.</text>
</comment>
<sequence>MAMSRLSLGQLDSAYIQLQLALKLAEEGNINSQKAYIYSSLGNLYEEQGDYEKALAYNKESLKYLEKESMFLSWYYSIGVLYKKMQMPDSAFFYAEKALASPDLYVECSANHLLCDLSVESQSYEKACLYSNRYLLLRDSIEDLYQPQKLAKIEALYNKERLINKQNQEKEKARNIRDFLFACILIIGVVSYLVYNREREKRKEQQKKAEESQKKYDEISKRLDDSVLTIEQKDSVLNEIRELLAQNEREIADYKERINGLEDNTSAMQEKYQSELNEKLDENKKLSASLETTLEEKRTLISQKESLLHEKDELYSIWKNEKSNMENELLRIKQEQNDNLLRLESEKNNKEALVRELEDLRAQREEQRLCEENVIKDLSLKCKMYEEWGSSLIRQNSYLSKFIEKTPIQKLEEKDWEIFFQNFETVFPGFIDHLNNLYSMDQRQLQICCLLKLGLKNNKISEIYDLRPDTVTSLKAEIKKKYFSEFGKQSLDNILKKWY</sequence>
<dbReference type="EMBL" id="LFJV01000091">
    <property type="protein sequence ID" value="KMM31620.1"/>
    <property type="molecule type" value="Genomic_DNA"/>
</dbReference>
<keyword evidence="1" id="KW-0802">TPR repeat</keyword>
<name>A0A0J6CEI8_9BACT</name>
<dbReference type="SUPFAM" id="SSF46894">
    <property type="entry name" value="C-terminal effector domain of the bipartite response regulators"/>
    <property type="match status" value="1"/>
</dbReference>
<dbReference type="SMART" id="SM00028">
    <property type="entry name" value="TPR"/>
    <property type="match status" value="2"/>
</dbReference>
<keyword evidence="2" id="KW-0175">Coiled coil</keyword>
<evidence type="ECO:0000313" key="3">
    <source>
        <dbReference type="EMBL" id="KMM31620.1"/>
    </source>
</evidence>
<gene>
    <name evidence="3" type="ORF">ACM15_21745</name>
</gene>
<dbReference type="PROSITE" id="PS50005">
    <property type="entry name" value="TPR"/>
    <property type="match status" value="1"/>
</dbReference>
<evidence type="ECO:0000256" key="1">
    <source>
        <dbReference type="PROSITE-ProRule" id="PRU00339"/>
    </source>
</evidence>
<evidence type="ECO:0000256" key="2">
    <source>
        <dbReference type="SAM" id="Coils"/>
    </source>
</evidence>
<reference evidence="3 4" key="1">
    <citation type="submission" date="2015-06" db="EMBL/GenBank/DDBJ databases">
        <title>Draft Genome Sequence of Parabacteroides goldsteinii with Putative Novel Metallo-Beta-Lactamases Isolated from a Blood Culture from a Human Patient.</title>
        <authorList>
            <person name="Krogh T.J."/>
            <person name="Agergaard C.N."/>
            <person name="Moller-Jensen J."/>
            <person name="Justesen U.S."/>
        </authorList>
    </citation>
    <scope>NUCLEOTIDE SEQUENCE [LARGE SCALE GENOMIC DNA]</scope>
    <source>
        <strain evidence="3 4">910340</strain>
    </source>
</reference>
<dbReference type="InterPro" id="IPR011990">
    <property type="entry name" value="TPR-like_helical_dom_sf"/>
</dbReference>
<dbReference type="SUPFAM" id="SSF48452">
    <property type="entry name" value="TPR-like"/>
    <property type="match status" value="1"/>
</dbReference>
<organism evidence="3 4">
    <name type="scientific">Parabacteroides goldsteinii</name>
    <dbReference type="NCBI Taxonomy" id="328812"/>
    <lineage>
        <taxon>Bacteria</taxon>
        <taxon>Pseudomonadati</taxon>
        <taxon>Bacteroidota</taxon>
        <taxon>Bacteroidia</taxon>
        <taxon>Bacteroidales</taxon>
        <taxon>Tannerellaceae</taxon>
        <taxon>Parabacteroides</taxon>
    </lineage>
</organism>
<evidence type="ECO:0000313" key="4">
    <source>
        <dbReference type="Proteomes" id="UP000036166"/>
    </source>
</evidence>
<dbReference type="PATRIC" id="fig|328812.4.peg.5686"/>
<feature type="coiled-coil region" evidence="2">
    <location>
        <begin position="195"/>
        <end position="370"/>
    </location>
</feature>
<proteinExistence type="predicted"/>
<dbReference type="GO" id="GO:0003677">
    <property type="term" value="F:DNA binding"/>
    <property type="evidence" value="ECO:0007669"/>
    <property type="project" value="InterPro"/>
</dbReference>
<dbReference type="InterPro" id="IPR016032">
    <property type="entry name" value="Sig_transdc_resp-reg_C-effctor"/>
</dbReference>
<dbReference type="GO" id="GO:0006355">
    <property type="term" value="P:regulation of DNA-templated transcription"/>
    <property type="evidence" value="ECO:0007669"/>
    <property type="project" value="InterPro"/>
</dbReference>
<dbReference type="AlphaFoldDB" id="A0A0J6CEI8"/>
<dbReference type="Proteomes" id="UP000036166">
    <property type="component" value="Unassembled WGS sequence"/>
</dbReference>
<feature type="repeat" description="TPR" evidence="1">
    <location>
        <begin position="35"/>
        <end position="68"/>
    </location>
</feature>
<dbReference type="Gene3D" id="1.25.40.10">
    <property type="entry name" value="Tetratricopeptide repeat domain"/>
    <property type="match status" value="1"/>
</dbReference>
<dbReference type="InterPro" id="IPR019734">
    <property type="entry name" value="TPR_rpt"/>
</dbReference>
<dbReference type="Pfam" id="PF13424">
    <property type="entry name" value="TPR_12"/>
    <property type="match status" value="1"/>
</dbReference>
<accession>A0A0J6CEI8</accession>